<reference evidence="3 4" key="2">
    <citation type="journal article" date="2015" name="Stand. Genomic Sci.">
        <title>Draft genome sequence of Cellulomonas carbonis T26(T) and comparative analysis of six Cellulomonas genomes.</title>
        <authorList>
            <person name="Zhuang W."/>
            <person name="Zhang S."/>
            <person name="Xia X."/>
            <person name="Wang G."/>
        </authorList>
    </citation>
    <scope>NUCLEOTIDE SEQUENCE [LARGE SCALE GENOMIC DNA]</scope>
    <source>
        <strain evidence="3 4">T26</strain>
    </source>
</reference>
<feature type="transmembrane region" description="Helical" evidence="2">
    <location>
        <begin position="41"/>
        <end position="61"/>
    </location>
</feature>
<feature type="transmembrane region" description="Helical" evidence="2">
    <location>
        <begin position="213"/>
        <end position="234"/>
    </location>
</feature>
<proteinExistence type="predicted"/>
<feature type="region of interest" description="Disordered" evidence="1">
    <location>
        <begin position="1"/>
        <end position="31"/>
    </location>
</feature>
<evidence type="ECO:0000256" key="1">
    <source>
        <dbReference type="SAM" id="MobiDB-lite"/>
    </source>
</evidence>
<feature type="transmembrane region" description="Helical" evidence="2">
    <location>
        <begin position="120"/>
        <end position="139"/>
    </location>
</feature>
<protein>
    <submittedName>
        <fullName evidence="3">Membrane protein</fullName>
    </submittedName>
</protein>
<evidence type="ECO:0000313" key="3">
    <source>
        <dbReference type="EMBL" id="KGM08831.1"/>
    </source>
</evidence>
<dbReference type="RefSeq" id="WP_081978935.1">
    <property type="nucleotide sequence ID" value="NZ_AXCY01000151.1"/>
</dbReference>
<sequence length="252" mass="27113">MTELTAADVAPTAPVPPRRGAQRVISRSPRPRRRWPRRERWALAGLLTLAAVPVLAGAMRMTELAGGPEITEANARFVTSPVPVVVHVVSATTYLVLGAFQMAPTYRRRHLRRHRLTGRVLAPAGVLTALSGLWMAFAYDIPAPSGAALAWVRAVVGVTMVAFLVLGVRDVVRGDVARHRAWMIRAYALAAGAGTQVLTNIPLAVLTPTPTEAQLTTAMTAGWVLNAAVAEVVIRRGGRRRHRSARRPAVTA</sequence>
<dbReference type="EMBL" id="AXCY01000151">
    <property type="protein sequence ID" value="KGM08831.1"/>
    <property type="molecule type" value="Genomic_DNA"/>
</dbReference>
<dbReference type="Pfam" id="PF10067">
    <property type="entry name" value="DUF2306"/>
    <property type="match status" value="1"/>
</dbReference>
<keyword evidence="2" id="KW-0472">Membrane</keyword>
<feature type="transmembrane region" description="Helical" evidence="2">
    <location>
        <begin position="81"/>
        <end position="100"/>
    </location>
</feature>
<accession>A0A0A0BLK0</accession>
<keyword evidence="2" id="KW-0812">Transmembrane</keyword>
<feature type="transmembrane region" description="Helical" evidence="2">
    <location>
        <begin position="184"/>
        <end position="207"/>
    </location>
</feature>
<organism evidence="3 4">
    <name type="scientific">Cellulomonas carbonis T26</name>
    <dbReference type="NCBI Taxonomy" id="947969"/>
    <lineage>
        <taxon>Bacteria</taxon>
        <taxon>Bacillati</taxon>
        <taxon>Actinomycetota</taxon>
        <taxon>Actinomycetes</taxon>
        <taxon>Micrococcales</taxon>
        <taxon>Cellulomonadaceae</taxon>
        <taxon>Cellulomonas</taxon>
    </lineage>
</organism>
<evidence type="ECO:0000313" key="4">
    <source>
        <dbReference type="Proteomes" id="UP000029839"/>
    </source>
</evidence>
<keyword evidence="2" id="KW-1133">Transmembrane helix</keyword>
<dbReference type="Proteomes" id="UP000029839">
    <property type="component" value="Unassembled WGS sequence"/>
</dbReference>
<dbReference type="OrthoDB" id="4698148at2"/>
<keyword evidence="4" id="KW-1185">Reference proteome</keyword>
<dbReference type="AlphaFoldDB" id="A0A0A0BLK0"/>
<comment type="caution">
    <text evidence="3">The sequence shown here is derived from an EMBL/GenBank/DDBJ whole genome shotgun (WGS) entry which is preliminary data.</text>
</comment>
<dbReference type="InterPro" id="IPR018750">
    <property type="entry name" value="DUF2306_membrane"/>
</dbReference>
<reference evidence="3 4" key="1">
    <citation type="submission" date="2013-08" db="EMBL/GenBank/DDBJ databases">
        <title>Genome sequencing of Cellulomonas carbonis T26.</title>
        <authorList>
            <person name="Chen F."/>
            <person name="Li Y."/>
            <person name="Wang G."/>
        </authorList>
    </citation>
    <scope>NUCLEOTIDE SEQUENCE [LARGE SCALE GENOMIC DNA]</scope>
    <source>
        <strain evidence="3 4">T26</strain>
    </source>
</reference>
<name>A0A0A0BLK0_9CELL</name>
<evidence type="ECO:0000256" key="2">
    <source>
        <dbReference type="SAM" id="Phobius"/>
    </source>
</evidence>
<feature type="transmembrane region" description="Helical" evidence="2">
    <location>
        <begin position="151"/>
        <end position="172"/>
    </location>
</feature>
<gene>
    <name evidence="3" type="ORF">N868_05985</name>
</gene>
<feature type="compositionally biased region" description="Low complexity" evidence="1">
    <location>
        <begin position="1"/>
        <end position="12"/>
    </location>
</feature>